<comment type="caution">
    <text evidence="5">Lacks conserved residue(s) required for the propagation of feature annotation.</text>
</comment>
<organism evidence="7 8">
    <name type="scientific">Sphingorhabdus pulchriflava</name>
    <dbReference type="NCBI Taxonomy" id="2292257"/>
    <lineage>
        <taxon>Bacteria</taxon>
        <taxon>Pseudomonadati</taxon>
        <taxon>Pseudomonadota</taxon>
        <taxon>Alphaproteobacteria</taxon>
        <taxon>Sphingomonadales</taxon>
        <taxon>Sphingomonadaceae</taxon>
        <taxon>Sphingorhabdus</taxon>
    </lineage>
</organism>
<keyword evidence="3 5" id="KW-0949">S-adenosyl-L-methionine</keyword>
<comment type="similarity">
    <text evidence="5">Belongs to the class I-like SAM-binding methyltransferase superfamily. RsmB/NOP family.</text>
</comment>
<dbReference type="InterPro" id="IPR023267">
    <property type="entry name" value="RCMT"/>
</dbReference>
<dbReference type="InterPro" id="IPR049560">
    <property type="entry name" value="MeTrfase_RsmB-F_NOP2_cat"/>
</dbReference>
<feature type="binding site" evidence="5">
    <location>
        <position position="261"/>
    </location>
    <ligand>
        <name>S-adenosyl-L-methionine</name>
        <dbReference type="ChEBI" id="CHEBI:59789"/>
    </ligand>
</feature>
<dbReference type="InterPro" id="IPR029063">
    <property type="entry name" value="SAM-dependent_MTases_sf"/>
</dbReference>
<feature type="binding site" evidence="5">
    <location>
        <position position="234"/>
    </location>
    <ligand>
        <name>S-adenosyl-L-methionine</name>
        <dbReference type="ChEBI" id="CHEBI:59789"/>
    </ligand>
</feature>
<protein>
    <submittedName>
        <fullName evidence="7">RsmB/NOP family class I SAM-dependent RNA methyltransferase</fullName>
    </submittedName>
</protein>
<dbReference type="SUPFAM" id="SSF53335">
    <property type="entry name" value="S-adenosyl-L-methionine-dependent methyltransferases"/>
    <property type="match status" value="1"/>
</dbReference>
<evidence type="ECO:0000256" key="5">
    <source>
        <dbReference type="PROSITE-ProRule" id="PRU01023"/>
    </source>
</evidence>
<dbReference type="AlphaFoldDB" id="A0A371BGG9"/>
<proteinExistence type="inferred from homology"/>
<evidence type="ECO:0000313" key="8">
    <source>
        <dbReference type="Proteomes" id="UP000263833"/>
    </source>
</evidence>
<dbReference type="CDD" id="cd02440">
    <property type="entry name" value="AdoMet_MTases"/>
    <property type="match status" value="1"/>
</dbReference>
<sequence length="393" mass="41991">MTPAARVQAAIELLDAIITATRDKGASADRIAAAFFAARRYAGSKDRRAVRDLTWRAIRTFGDRPDNGRSAMIALADQDSELAALFDGLAYGPAPIAADEPRASGGVLPEWVKPLFSTLVTEGEYPALLERAPLDIRVNRLIADGEAVAQTLPEAAALPESRDGLRLPTGYSIESSELYTSGAIEVQDLGSQLIAEACYAQPGMTVLDLCAGAGGKTLALASHMAGQGRLVAADTNRDRLQQLPPRAARAKSGFIETLLLDPNKEKGALGDLVDACDVVLIDAPCSGSGTWRRNPETRWRLDQRDLQRLVSEQGRLLDLASGLVKPGGNLVYAVCSLFACEGRDQIDAFLSRHPDFETDNPDFTAGRADGAGILLTPAHDGSDGFYLARLHKL</sequence>
<evidence type="ECO:0000313" key="7">
    <source>
        <dbReference type="EMBL" id="RDV06694.1"/>
    </source>
</evidence>
<dbReference type="InterPro" id="IPR001678">
    <property type="entry name" value="MeTrfase_RsmB-F_NOP2_dom"/>
</dbReference>
<evidence type="ECO:0000256" key="3">
    <source>
        <dbReference type="ARBA" id="ARBA00022691"/>
    </source>
</evidence>
<evidence type="ECO:0000256" key="4">
    <source>
        <dbReference type="ARBA" id="ARBA00022884"/>
    </source>
</evidence>
<evidence type="ECO:0000256" key="1">
    <source>
        <dbReference type="ARBA" id="ARBA00022603"/>
    </source>
</evidence>
<accession>A0A371BGG9</accession>
<dbReference type="GO" id="GO:0008173">
    <property type="term" value="F:RNA methyltransferase activity"/>
    <property type="evidence" value="ECO:0007669"/>
    <property type="project" value="InterPro"/>
</dbReference>
<dbReference type="PANTHER" id="PTHR22807:SF53">
    <property type="entry name" value="RIBOSOMAL RNA SMALL SUBUNIT METHYLTRANSFERASE B-RELATED"/>
    <property type="match status" value="1"/>
</dbReference>
<evidence type="ECO:0000259" key="6">
    <source>
        <dbReference type="PROSITE" id="PS51686"/>
    </source>
</evidence>
<dbReference type="PANTHER" id="PTHR22807">
    <property type="entry name" value="NOP2 YEAST -RELATED NOL1/NOP2/FMU SUN DOMAIN-CONTAINING"/>
    <property type="match status" value="1"/>
</dbReference>
<dbReference type="GO" id="GO:0001510">
    <property type="term" value="P:RNA methylation"/>
    <property type="evidence" value="ECO:0007669"/>
    <property type="project" value="InterPro"/>
</dbReference>
<dbReference type="GO" id="GO:0003723">
    <property type="term" value="F:RNA binding"/>
    <property type="evidence" value="ECO:0007669"/>
    <property type="project" value="UniProtKB-UniRule"/>
</dbReference>
<feature type="domain" description="SAM-dependent MTase RsmB/NOP-type" evidence="6">
    <location>
        <begin position="117"/>
        <end position="393"/>
    </location>
</feature>
<dbReference type="Gene3D" id="3.40.50.150">
    <property type="entry name" value="Vaccinia Virus protein VP39"/>
    <property type="match status" value="1"/>
</dbReference>
<dbReference type="Pfam" id="PF01189">
    <property type="entry name" value="Methyltr_RsmB-F"/>
    <property type="match status" value="1"/>
</dbReference>
<gene>
    <name evidence="7" type="ORF">DXH95_04605</name>
</gene>
<feature type="active site" description="Nucleophile" evidence="5">
    <location>
        <position position="335"/>
    </location>
</feature>
<dbReference type="RefSeq" id="WP_115548241.1">
    <property type="nucleotide sequence ID" value="NZ_QRGP01000001.1"/>
</dbReference>
<keyword evidence="2 5" id="KW-0808">Transferase</keyword>
<feature type="binding site" evidence="5">
    <location>
        <position position="282"/>
    </location>
    <ligand>
        <name>S-adenosyl-L-methionine</name>
        <dbReference type="ChEBI" id="CHEBI:59789"/>
    </ligand>
</feature>
<reference evidence="8" key="1">
    <citation type="submission" date="2018-08" db="EMBL/GenBank/DDBJ databases">
        <authorList>
            <person name="Kim S.-J."/>
            <person name="Jung G.-Y."/>
        </authorList>
    </citation>
    <scope>NUCLEOTIDE SEQUENCE [LARGE SCALE GENOMIC DNA]</scope>
    <source>
        <strain evidence="8">GY_G</strain>
    </source>
</reference>
<dbReference type="Proteomes" id="UP000263833">
    <property type="component" value="Unassembled WGS sequence"/>
</dbReference>
<dbReference type="EMBL" id="QRGP01000001">
    <property type="protein sequence ID" value="RDV06694.1"/>
    <property type="molecule type" value="Genomic_DNA"/>
</dbReference>
<keyword evidence="4 5" id="KW-0694">RNA-binding</keyword>
<comment type="caution">
    <text evidence="7">The sequence shown here is derived from an EMBL/GenBank/DDBJ whole genome shotgun (WGS) entry which is preliminary data.</text>
</comment>
<dbReference type="PROSITE" id="PS51686">
    <property type="entry name" value="SAM_MT_RSMB_NOP"/>
    <property type="match status" value="1"/>
</dbReference>
<keyword evidence="1 5" id="KW-0489">Methyltransferase</keyword>
<dbReference type="PRINTS" id="PR02008">
    <property type="entry name" value="RCMTFAMILY"/>
</dbReference>
<evidence type="ECO:0000256" key="2">
    <source>
        <dbReference type="ARBA" id="ARBA00022679"/>
    </source>
</evidence>
<dbReference type="OrthoDB" id="9810297at2"/>
<keyword evidence="8" id="KW-1185">Reference proteome</keyword>
<name>A0A371BGG9_9SPHN</name>